<keyword evidence="2" id="KW-1133">Transmembrane helix</keyword>
<dbReference type="EMBL" id="CP046400">
    <property type="protein sequence ID" value="QGY40955.1"/>
    <property type="molecule type" value="Genomic_DNA"/>
</dbReference>
<name>A0A6I6JDN7_9BACT</name>
<gene>
    <name evidence="3" type="ORF">GM415_12730</name>
</gene>
<dbReference type="Proteomes" id="UP000428328">
    <property type="component" value="Chromosome"/>
</dbReference>
<sequence length="77" mass="8864">MLDISTLSLLIVMVVFICVAMIMVHYHSNSDQVRRKKNEVASYSQKLSQKIDVVEKEIIDLKVKIETLDEEIDILSN</sequence>
<evidence type="ECO:0000313" key="3">
    <source>
        <dbReference type="EMBL" id="QGY40955.1"/>
    </source>
</evidence>
<accession>A0A6I6JDN7</accession>
<feature type="transmembrane region" description="Helical" evidence="2">
    <location>
        <begin position="6"/>
        <end position="26"/>
    </location>
</feature>
<dbReference type="RefSeq" id="WP_158948752.1">
    <property type="nucleotide sequence ID" value="NZ_CP046400.1"/>
</dbReference>
<proteinExistence type="predicted"/>
<keyword evidence="4" id="KW-1185">Reference proteome</keyword>
<evidence type="ECO:0000256" key="1">
    <source>
        <dbReference type="SAM" id="Coils"/>
    </source>
</evidence>
<keyword evidence="2" id="KW-0812">Transmembrane</keyword>
<feature type="coiled-coil region" evidence="1">
    <location>
        <begin position="44"/>
        <end position="71"/>
    </location>
</feature>
<protein>
    <submittedName>
        <fullName evidence="3">Uncharacterized protein</fullName>
    </submittedName>
</protein>
<keyword evidence="1" id="KW-0175">Coiled coil</keyword>
<keyword evidence="2" id="KW-0472">Membrane</keyword>
<dbReference type="KEGG" id="psel:GM415_12730"/>
<dbReference type="AlphaFoldDB" id="A0A6I6JDN7"/>
<evidence type="ECO:0000313" key="4">
    <source>
        <dbReference type="Proteomes" id="UP000428328"/>
    </source>
</evidence>
<organism evidence="3 4">
    <name type="scientific">Pseudodesulfovibrio cashew</name>
    <dbReference type="NCBI Taxonomy" id="2678688"/>
    <lineage>
        <taxon>Bacteria</taxon>
        <taxon>Pseudomonadati</taxon>
        <taxon>Thermodesulfobacteriota</taxon>
        <taxon>Desulfovibrionia</taxon>
        <taxon>Desulfovibrionales</taxon>
        <taxon>Desulfovibrionaceae</taxon>
    </lineage>
</organism>
<evidence type="ECO:0000256" key="2">
    <source>
        <dbReference type="SAM" id="Phobius"/>
    </source>
</evidence>
<reference evidence="3 4" key="1">
    <citation type="submission" date="2019-11" db="EMBL/GenBank/DDBJ databases">
        <authorList>
            <person name="Zheng R.K."/>
            <person name="Sun C.M."/>
        </authorList>
    </citation>
    <scope>NUCLEOTIDE SEQUENCE [LARGE SCALE GENOMIC DNA]</scope>
    <source>
        <strain evidence="3 4">SRB007</strain>
    </source>
</reference>